<feature type="compositionally biased region" description="Acidic residues" evidence="1">
    <location>
        <begin position="129"/>
        <end position="149"/>
    </location>
</feature>
<sequence>MPSVRLWVNPTEDPEMDPKDKNWTTQQPLRGFLEILRGSKEEQYSERKAMIVEEILNDYPILVHRILNWLYFAINGGSLTRDAAVSVFLDYFLSLVLDRKEEALNCLQRAQEAYMSAPLPSKFHMQGDGDQEEDEEEDEEEEEEEEDDDCELLRVYWESKAPRKWRALIRTEGDVQVKICYLWADALRTFFAQTQNLPPSIKKGAVQALQQMRKINKSIWMLDSWRNAVKVSGLAEVMIGICQSSHLFKVQSPHVVETYRYNVWRETLGEILVRWTPNEMAERKIEVLPDEAKDGRIACTAENILTLMCKHIEMVPRISHPSSVFFLVTYDNFVHTWEIWLEGALRHRNVETINVDLRYLHRALRGMNLEVFERTHKIPEQLKLSEAPELDPSQQFVMPKIFKNTCNFCKDLPDEDQWCIRRYFVHELPGYEKLEGCIITTALGDDRLDPKPTKGSKPGKTPTYYHPDELGLKQIKPRPEVQKKCGRDVTLLINDEKVMVGAVKYNAFVDEVVEEMDKHFHASSNLHDVQRGVGFRAFAWGSMKALGSRVPQGGNAGSGYGPYKDLDAREISGIRSMFNHAKIADALVHTAQGLYKPVTKHVDKYFVAQGMDPIGSGGGNLYICHNYCSPMHQDRDASLSICMQHKKKCKEGEWNFVYLKWGVYLQNGPNTLWLFDANHLHGSTMPGKSTALRRPFLRRERVPDDAQEQQTGAQEQAAAQGLQLRWIIVTPNEASTGCHMSYRARDLRRASEYQRVHRQLPAASDYWRQ</sequence>
<evidence type="ECO:0000313" key="2">
    <source>
        <dbReference type="EMBL" id="KAF7426051.1"/>
    </source>
</evidence>
<accession>A0A8H6ZSL6</accession>
<gene>
    <name evidence="2" type="ORF">PC9H_008416</name>
</gene>
<dbReference type="GeneID" id="59378234"/>
<feature type="region of interest" description="Disordered" evidence="1">
    <location>
        <begin position="448"/>
        <end position="468"/>
    </location>
</feature>
<keyword evidence="3" id="KW-1185">Reference proteome</keyword>
<protein>
    <submittedName>
        <fullName evidence="2">Uncharacterized protein</fullName>
    </submittedName>
</protein>
<organism evidence="2 3">
    <name type="scientific">Pleurotus ostreatus</name>
    <name type="common">Oyster mushroom</name>
    <name type="synonym">White-rot fungus</name>
    <dbReference type="NCBI Taxonomy" id="5322"/>
    <lineage>
        <taxon>Eukaryota</taxon>
        <taxon>Fungi</taxon>
        <taxon>Dikarya</taxon>
        <taxon>Basidiomycota</taxon>
        <taxon>Agaricomycotina</taxon>
        <taxon>Agaricomycetes</taxon>
        <taxon>Agaricomycetidae</taxon>
        <taxon>Agaricales</taxon>
        <taxon>Pleurotineae</taxon>
        <taxon>Pleurotaceae</taxon>
        <taxon>Pleurotus</taxon>
    </lineage>
</organism>
<evidence type="ECO:0000256" key="1">
    <source>
        <dbReference type="SAM" id="MobiDB-lite"/>
    </source>
</evidence>
<evidence type="ECO:0000313" key="3">
    <source>
        <dbReference type="Proteomes" id="UP000623687"/>
    </source>
</evidence>
<dbReference type="Proteomes" id="UP000623687">
    <property type="component" value="Unassembled WGS sequence"/>
</dbReference>
<comment type="caution">
    <text evidence="2">The sequence shown here is derived from an EMBL/GenBank/DDBJ whole genome shotgun (WGS) entry which is preliminary data.</text>
</comment>
<dbReference type="VEuPathDB" id="FungiDB:PC9H_008416"/>
<dbReference type="OrthoDB" id="3049390at2759"/>
<feature type="compositionally biased region" description="Low complexity" evidence="1">
    <location>
        <begin position="453"/>
        <end position="463"/>
    </location>
</feature>
<dbReference type="RefSeq" id="XP_036629355.1">
    <property type="nucleotide sequence ID" value="XM_036777927.1"/>
</dbReference>
<dbReference type="AlphaFoldDB" id="A0A8H6ZSL6"/>
<name>A0A8H6ZSL6_PLEOS</name>
<feature type="region of interest" description="Disordered" evidence="1">
    <location>
        <begin position="120"/>
        <end position="149"/>
    </location>
</feature>
<reference evidence="2" key="1">
    <citation type="submission" date="2019-07" db="EMBL/GenBank/DDBJ databases">
        <authorList>
            <person name="Palmer J.M."/>
        </authorList>
    </citation>
    <scope>NUCLEOTIDE SEQUENCE</scope>
    <source>
        <strain evidence="2">PC9</strain>
    </source>
</reference>
<dbReference type="EMBL" id="JACETU010000006">
    <property type="protein sequence ID" value="KAF7426051.1"/>
    <property type="molecule type" value="Genomic_DNA"/>
</dbReference>
<proteinExistence type="predicted"/>